<sequence>MKVPGIHVYDSVTTLLPEGMHPSQGPVWGAIVIAASHGGRYAAYLAALAGVKGIVLNDAGVGRDRAGVSGLALLDDCGIAGAVISHLSARIGDGKDAAWRGRISAVNHTAGKAGVQPGMSAMDAARLMVAGGNTPTRPPPLPAEARAVLQPPGARRRLVLIDSVSLAHEEDAGAVVVTGSHGGLQGGDPATAIGGHAVFAAAYNDAGIGVDGAGATRLPALERQGVAGVTVAAESARIGDARSTYRDGIISCANPLALSLGARAGMPLMEFVARLLEARV</sequence>
<gene>
    <name evidence="1" type="ORF">H0A72_00455</name>
</gene>
<evidence type="ECO:0000313" key="1">
    <source>
        <dbReference type="EMBL" id="NYT47772.1"/>
    </source>
</evidence>
<proteinExistence type="predicted"/>
<dbReference type="RefSeq" id="WP_180152815.1">
    <property type="nucleotide sequence ID" value="NZ_JACCEM010000001.1"/>
</dbReference>
<dbReference type="Proteomes" id="UP000559809">
    <property type="component" value="Unassembled WGS sequence"/>
</dbReference>
<dbReference type="EMBL" id="JACCEM010000001">
    <property type="protein sequence ID" value="NYT47772.1"/>
    <property type="molecule type" value="Genomic_DNA"/>
</dbReference>
<reference evidence="1 2" key="1">
    <citation type="submission" date="2020-07" db="EMBL/GenBank/DDBJ databases">
        <title>Taxonomic revisions and descriptions of new bacterial species based on genomic comparisons in the high-G+C-content subgroup of the family Alcaligenaceae.</title>
        <authorList>
            <person name="Szabo A."/>
            <person name="Felfoldi T."/>
        </authorList>
    </citation>
    <scope>NUCLEOTIDE SEQUENCE [LARGE SCALE GENOMIC DNA]</scope>
    <source>
        <strain evidence="1 2">LMG 24012</strain>
    </source>
</reference>
<dbReference type="AlphaFoldDB" id="A0A853FVM5"/>
<keyword evidence="2" id="KW-1185">Reference proteome</keyword>
<name>A0A853FVM5_9BURK</name>
<protein>
    <submittedName>
        <fullName evidence="1">Uncharacterized protein</fullName>
    </submittedName>
</protein>
<evidence type="ECO:0000313" key="2">
    <source>
        <dbReference type="Proteomes" id="UP000559809"/>
    </source>
</evidence>
<accession>A0A853FVM5</accession>
<comment type="caution">
    <text evidence="1">The sequence shown here is derived from an EMBL/GenBank/DDBJ whole genome shotgun (WGS) entry which is preliminary data.</text>
</comment>
<organism evidence="1 2">
    <name type="scientific">Parapusillimonas granuli</name>
    <dbReference type="NCBI Taxonomy" id="380911"/>
    <lineage>
        <taxon>Bacteria</taxon>
        <taxon>Pseudomonadati</taxon>
        <taxon>Pseudomonadota</taxon>
        <taxon>Betaproteobacteria</taxon>
        <taxon>Burkholderiales</taxon>
        <taxon>Alcaligenaceae</taxon>
        <taxon>Parapusillimonas</taxon>
    </lineage>
</organism>